<dbReference type="GO" id="GO:0005886">
    <property type="term" value="C:plasma membrane"/>
    <property type="evidence" value="ECO:0007669"/>
    <property type="project" value="UniProtKB-SubCell"/>
</dbReference>
<accession>A0A2N3Q0H2</accession>
<feature type="transmembrane region" description="Helical" evidence="8">
    <location>
        <begin position="186"/>
        <end position="208"/>
    </location>
</feature>
<feature type="transmembrane region" description="Helical" evidence="8">
    <location>
        <begin position="458"/>
        <end position="484"/>
    </location>
</feature>
<evidence type="ECO:0000313" key="11">
    <source>
        <dbReference type="Proteomes" id="UP000233293"/>
    </source>
</evidence>
<gene>
    <name evidence="10" type="ORF">CWS72_03175</name>
</gene>
<dbReference type="NCBIfam" id="NF009310">
    <property type="entry name" value="PRK12668.1"/>
    <property type="match status" value="1"/>
</dbReference>
<feature type="transmembrane region" description="Helical" evidence="8">
    <location>
        <begin position="420"/>
        <end position="438"/>
    </location>
</feature>
<dbReference type="PANTHER" id="PTHR42682">
    <property type="entry name" value="HYDROGENASE-4 COMPONENT F"/>
    <property type="match status" value="1"/>
</dbReference>
<dbReference type="GO" id="GO:0042773">
    <property type="term" value="P:ATP synthesis coupled electron transport"/>
    <property type="evidence" value="ECO:0007669"/>
    <property type="project" value="InterPro"/>
</dbReference>
<comment type="subcellular location">
    <subcellularLocation>
        <location evidence="1">Cell membrane</location>
        <topology evidence="1">Multi-pass membrane protein</topology>
    </subcellularLocation>
    <subcellularLocation>
        <location evidence="7">Membrane</location>
        <topology evidence="7">Multi-pass membrane protein</topology>
    </subcellularLocation>
</comment>
<feature type="transmembrane region" description="Helical" evidence="8">
    <location>
        <begin position="376"/>
        <end position="400"/>
    </location>
</feature>
<feature type="transmembrane region" description="Helical" evidence="8">
    <location>
        <begin position="215"/>
        <end position="236"/>
    </location>
</feature>
<keyword evidence="4 8" id="KW-1133">Transmembrane helix</keyword>
<comment type="caution">
    <text evidence="10">The sequence shown here is derived from an EMBL/GenBank/DDBJ whole genome shotgun (WGS) entry which is preliminary data.</text>
</comment>
<dbReference type="Gene3D" id="1.20.5.2700">
    <property type="match status" value="1"/>
</dbReference>
<evidence type="ECO:0000256" key="6">
    <source>
        <dbReference type="ARBA" id="ARBA00023136"/>
    </source>
</evidence>
<dbReference type="OrthoDB" id="9811798at2"/>
<evidence type="ECO:0000256" key="4">
    <source>
        <dbReference type="ARBA" id="ARBA00022989"/>
    </source>
</evidence>
<feature type="transmembrane region" description="Helical" evidence="8">
    <location>
        <begin position="242"/>
        <end position="262"/>
    </location>
</feature>
<feature type="transmembrane region" description="Helical" evidence="8">
    <location>
        <begin position="30"/>
        <end position="57"/>
    </location>
</feature>
<feature type="transmembrane region" description="Helical" evidence="8">
    <location>
        <begin position="336"/>
        <end position="356"/>
    </location>
</feature>
<dbReference type="InterPro" id="IPR052175">
    <property type="entry name" value="ComplexI-like_HydComp"/>
</dbReference>
<dbReference type="EMBL" id="PIUM01000002">
    <property type="protein sequence ID" value="PKU26144.1"/>
    <property type="molecule type" value="Genomic_DNA"/>
</dbReference>
<feature type="transmembrane region" description="Helical" evidence="8">
    <location>
        <begin position="96"/>
        <end position="114"/>
    </location>
</feature>
<feature type="transmembrane region" description="Helical" evidence="8">
    <location>
        <begin position="69"/>
        <end position="89"/>
    </location>
</feature>
<feature type="transmembrane region" description="Helical" evidence="8">
    <location>
        <begin position="304"/>
        <end position="324"/>
    </location>
</feature>
<protein>
    <submittedName>
        <fullName evidence="10">Na(+)/H(+) antiporter subunit D</fullName>
        <ecNumber evidence="10">1.6.5.3</ecNumber>
    </submittedName>
</protein>
<keyword evidence="3 7" id="KW-0812">Transmembrane</keyword>
<evidence type="ECO:0000256" key="5">
    <source>
        <dbReference type="ARBA" id="ARBA00023002"/>
    </source>
</evidence>
<feature type="transmembrane region" description="Helical" evidence="8">
    <location>
        <begin position="6"/>
        <end position="23"/>
    </location>
</feature>
<evidence type="ECO:0000256" key="1">
    <source>
        <dbReference type="ARBA" id="ARBA00004651"/>
    </source>
</evidence>
<evidence type="ECO:0000256" key="7">
    <source>
        <dbReference type="RuleBase" id="RU000320"/>
    </source>
</evidence>
<dbReference type="InterPro" id="IPR003918">
    <property type="entry name" value="NADH_UbQ_OxRdtase"/>
</dbReference>
<dbReference type="InterPro" id="IPR001750">
    <property type="entry name" value="ND/Mrp_TM"/>
</dbReference>
<sequence>MATSSFLHPSLGFLVLAVILPFLPGRQWKWLLLIPPVIALWSVFTMTPGVHAVLPYLGEQVILGRVDRLSLIFAQVFAVMSLIGMTYALNVPDKGSHIAASLYVAGSFGSVFAGDYLSLFVFWELMSIGSTFLIFLNRSRESTLAGFRYFLFHTVGGLFLLGGLLLRHQATGSFAFDHIPADGAALYDWLILIGFCVNAAVVPLHAWLPDAYPRATVAGAVFMCAFTTKTAVYVLARGFAGWEILAVAGAVMAVYGVGHAIIANSARRILAYDIISQVGYMAVGIGVGTAMTLDGAAAHAYAHILYKSLLFMSIGCLIQGLGTDRLEKLGGLASRLPWITLFFTVGSLSISGMPLFNGFVTKTMTIAGTAAAHHTAIALALEVATVGTFIAVGIRLPYFVFWRRRPADAGPEPVWKPLPWNMYAGMALAAVLCIAQGVHPDMLYHFLPYAVDVPYEPWAAWNVLQALLLLGFAGLATYLLRGLLVTHPGVNLDFDYFYRLIGKALLFVICRPIAWIDGLWSEVYRVIGLNALKVLGWVSAWFDRSVIDCMVDGSAITVSDVGRLGAKLQSGNLQNYLAMTGVLFLLIFGLVWYLG</sequence>
<dbReference type="PANTHER" id="PTHR42682:SF4">
    <property type="entry name" value="NADH-UBIQUINONE_PLASTOQUINONE"/>
    <property type="match status" value="1"/>
</dbReference>
<reference evidence="11" key="1">
    <citation type="submission" date="2017-12" db="EMBL/GenBank/DDBJ databases">
        <title>Draft genome sequence of Telmatospirillum siberiense 26-4b1T, an acidotolerant peatland alphaproteobacterium potentially involved in sulfur cycling.</title>
        <authorList>
            <person name="Hausmann B."/>
            <person name="Pjevac P."/>
            <person name="Schreck K."/>
            <person name="Herbold C.W."/>
            <person name="Daims H."/>
            <person name="Wagner M."/>
            <person name="Pester M."/>
            <person name="Loy A."/>
        </authorList>
    </citation>
    <scope>NUCLEOTIDE SEQUENCE [LARGE SCALE GENOMIC DNA]</scope>
    <source>
        <strain evidence="11">26-4b1</strain>
    </source>
</reference>
<evidence type="ECO:0000259" key="9">
    <source>
        <dbReference type="Pfam" id="PF00361"/>
    </source>
</evidence>
<organism evidence="10 11">
    <name type="scientific">Telmatospirillum siberiense</name>
    <dbReference type="NCBI Taxonomy" id="382514"/>
    <lineage>
        <taxon>Bacteria</taxon>
        <taxon>Pseudomonadati</taxon>
        <taxon>Pseudomonadota</taxon>
        <taxon>Alphaproteobacteria</taxon>
        <taxon>Rhodospirillales</taxon>
        <taxon>Rhodospirillaceae</taxon>
        <taxon>Telmatospirillum</taxon>
    </lineage>
</organism>
<evidence type="ECO:0000256" key="3">
    <source>
        <dbReference type="ARBA" id="ARBA00022692"/>
    </source>
</evidence>
<keyword evidence="11" id="KW-1185">Reference proteome</keyword>
<name>A0A2N3Q0H2_9PROT</name>
<keyword evidence="5 10" id="KW-0560">Oxidoreductase</keyword>
<keyword evidence="6 8" id="KW-0472">Membrane</keyword>
<proteinExistence type="predicted"/>
<evidence type="ECO:0000256" key="2">
    <source>
        <dbReference type="ARBA" id="ARBA00022475"/>
    </source>
</evidence>
<dbReference type="Pfam" id="PF00361">
    <property type="entry name" value="Proton_antipo_M"/>
    <property type="match status" value="1"/>
</dbReference>
<dbReference type="Proteomes" id="UP000233293">
    <property type="component" value="Unassembled WGS sequence"/>
</dbReference>
<dbReference type="PRINTS" id="PR01437">
    <property type="entry name" value="NUOXDRDTASE4"/>
</dbReference>
<feature type="transmembrane region" description="Helical" evidence="8">
    <location>
        <begin position="269"/>
        <end position="292"/>
    </location>
</feature>
<feature type="transmembrane region" description="Helical" evidence="8">
    <location>
        <begin position="576"/>
        <end position="594"/>
    </location>
</feature>
<dbReference type="RefSeq" id="WP_101249105.1">
    <property type="nucleotide sequence ID" value="NZ_PIUM01000002.1"/>
</dbReference>
<feature type="transmembrane region" description="Helical" evidence="8">
    <location>
        <begin position="149"/>
        <end position="166"/>
    </location>
</feature>
<dbReference type="GO" id="GO:0016491">
    <property type="term" value="F:oxidoreductase activity"/>
    <property type="evidence" value="ECO:0007669"/>
    <property type="project" value="UniProtKB-KW"/>
</dbReference>
<dbReference type="AlphaFoldDB" id="A0A2N3Q0H2"/>
<dbReference type="GO" id="GO:0008137">
    <property type="term" value="F:NADH dehydrogenase (ubiquinone) activity"/>
    <property type="evidence" value="ECO:0007669"/>
    <property type="project" value="InterPro"/>
</dbReference>
<evidence type="ECO:0000313" key="10">
    <source>
        <dbReference type="EMBL" id="PKU26144.1"/>
    </source>
</evidence>
<keyword evidence="2" id="KW-1003">Cell membrane</keyword>
<evidence type="ECO:0000256" key="8">
    <source>
        <dbReference type="SAM" id="Phobius"/>
    </source>
</evidence>
<feature type="domain" description="NADH:quinone oxidoreductase/Mrp antiporter transmembrane" evidence="9">
    <location>
        <begin position="113"/>
        <end position="385"/>
    </location>
</feature>
<dbReference type="EC" id="1.6.5.3" evidence="10"/>